<evidence type="ECO:0000313" key="2">
    <source>
        <dbReference type="Proteomes" id="UP000234275"/>
    </source>
</evidence>
<proteinExistence type="predicted"/>
<comment type="caution">
    <text evidence="1">The sequence shown here is derived from an EMBL/GenBank/DDBJ whole genome shotgun (WGS) entry which is preliminary data.</text>
</comment>
<gene>
    <name evidence="1" type="ORF">P170DRAFT_482551</name>
</gene>
<dbReference type="STRING" id="1392250.A0A2I2GMR5"/>
<dbReference type="EMBL" id="MSFO01000001">
    <property type="protein sequence ID" value="PLB54139.1"/>
    <property type="molecule type" value="Genomic_DNA"/>
</dbReference>
<protein>
    <submittedName>
        <fullName evidence="1">Uncharacterized protein</fullName>
    </submittedName>
</protein>
<accession>A0A2I2GMR5</accession>
<evidence type="ECO:0000313" key="1">
    <source>
        <dbReference type="EMBL" id="PLB54139.1"/>
    </source>
</evidence>
<dbReference type="OrthoDB" id="4510808at2759"/>
<reference evidence="1 2" key="1">
    <citation type="submission" date="2016-12" db="EMBL/GenBank/DDBJ databases">
        <title>The genomes of Aspergillus section Nigri reveals drivers in fungal speciation.</title>
        <authorList>
            <consortium name="DOE Joint Genome Institute"/>
            <person name="Vesth T.C."/>
            <person name="Nybo J."/>
            <person name="Theobald S."/>
            <person name="Brandl J."/>
            <person name="Frisvad J.C."/>
            <person name="Nielsen K.F."/>
            <person name="Lyhne E.K."/>
            <person name="Kogle M.E."/>
            <person name="Kuo A."/>
            <person name="Riley R."/>
            <person name="Clum A."/>
            <person name="Nolan M."/>
            <person name="Lipzen A."/>
            <person name="Salamov A."/>
            <person name="Henrissat B."/>
            <person name="Wiebenga A."/>
            <person name="De Vries R.P."/>
            <person name="Grigoriev I.V."/>
            <person name="Mortensen U.H."/>
            <person name="Andersen M.R."/>
            <person name="Baker S.E."/>
        </authorList>
    </citation>
    <scope>NUCLEOTIDE SEQUENCE [LARGE SCALE GENOMIC DNA]</scope>
    <source>
        <strain evidence="1 2">IBT 23096</strain>
    </source>
</reference>
<name>A0A2I2GMR5_9EURO</name>
<dbReference type="AlphaFoldDB" id="A0A2I2GMR5"/>
<dbReference type="GeneID" id="36561584"/>
<dbReference type="RefSeq" id="XP_024709441.1">
    <property type="nucleotide sequence ID" value="XM_024853886.1"/>
</dbReference>
<sequence>MFMGREYRQRESNSIKEHDAQASFANLEKAKLTFTCALFLEFNSPASGDRALDPFAPRDRTVIKVGLRPPNRFGLKKPFSTAILVPTILNLLYEANRFMQMFAVVMDRLTSEGRALKTHGRDVRKKPDYDEEYENLDHLELTEMGLIPHVYGTDRSKAMSFNRLLIASFPSEDQIAKSRGDLYNLIEDGTLDPEGDEVAKAIVQIRDEDFKETEPNTWVFAAKPAFADKIVGILSCGDEKLLRPTVTFAFDTPKFNGFSSQLAFSMASRLSTIGPQLRNWPSSSDTVLSFQSFPIDVPTVVGLKIMHRRMRVKRTGKSRYNDALRLPGAQIALMNYRLAGDPQIRRCSSRVDYELNAGEGAMSGDLRLGDLGRQ</sequence>
<dbReference type="Proteomes" id="UP000234275">
    <property type="component" value="Unassembled WGS sequence"/>
</dbReference>
<keyword evidence="2" id="KW-1185">Reference proteome</keyword>
<organism evidence="1 2">
    <name type="scientific">Aspergillus steynii IBT 23096</name>
    <dbReference type="NCBI Taxonomy" id="1392250"/>
    <lineage>
        <taxon>Eukaryota</taxon>
        <taxon>Fungi</taxon>
        <taxon>Dikarya</taxon>
        <taxon>Ascomycota</taxon>
        <taxon>Pezizomycotina</taxon>
        <taxon>Eurotiomycetes</taxon>
        <taxon>Eurotiomycetidae</taxon>
        <taxon>Eurotiales</taxon>
        <taxon>Aspergillaceae</taxon>
        <taxon>Aspergillus</taxon>
        <taxon>Aspergillus subgen. Circumdati</taxon>
    </lineage>
</organism>
<dbReference type="VEuPathDB" id="FungiDB:P170DRAFT_482551"/>